<feature type="transmembrane region" description="Helical" evidence="6">
    <location>
        <begin position="210"/>
        <end position="234"/>
    </location>
</feature>
<evidence type="ECO:0000256" key="5">
    <source>
        <dbReference type="SAM" id="MobiDB-lite"/>
    </source>
</evidence>
<organism evidence="8 9">
    <name type="scientific">Pocillopora meandrina</name>
    <dbReference type="NCBI Taxonomy" id="46732"/>
    <lineage>
        <taxon>Eukaryota</taxon>
        <taxon>Metazoa</taxon>
        <taxon>Cnidaria</taxon>
        <taxon>Anthozoa</taxon>
        <taxon>Hexacorallia</taxon>
        <taxon>Scleractinia</taxon>
        <taxon>Astrocoeniina</taxon>
        <taxon>Pocilloporidae</taxon>
        <taxon>Pocillopora</taxon>
    </lineage>
</organism>
<dbReference type="AlphaFoldDB" id="A0AAU9W0G7"/>
<accession>A0AAU9W0G7</accession>
<dbReference type="Gene3D" id="1.20.1440.80">
    <property type="entry name" value="Gap junction channel protein cysteine-rich domain"/>
    <property type="match status" value="1"/>
</dbReference>
<dbReference type="InterPro" id="IPR007111">
    <property type="entry name" value="NACHT_NTPase"/>
</dbReference>
<protein>
    <recommendedName>
        <fullName evidence="7">NACHT domain-containing protein</fullName>
    </recommendedName>
</protein>
<evidence type="ECO:0000313" key="9">
    <source>
        <dbReference type="Proteomes" id="UP001159428"/>
    </source>
</evidence>
<evidence type="ECO:0000313" key="8">
    <source>
        <dbReference type="EMBL" id="CAH3042752.1"/>
    </source>
</evidence>
<dbReference type="InterPro" id="IPR051261">
    <property type="entry name" value="NLR"/>
</dbReference>
<dbReference type="PANTHER" id="PTHR24106">
    <property type="entry name" value="NACHT, LRR AND CARD DOMAINS-CONTAINING"/>
    <property type="match status" value="1"/>
</dbReference>
<keyword evidence="6" id="KW-0812">Transmembrane</keyword>
<dbReference type="InterPro" id="IPR027417">
    <property type="entry name" value="P-loop_NTPase"/>
</dbReference>
<dbReference type="SMART" id="SM00368">
    <property type="entry name" value="LRR_RI"/>
    <property type="match status" value="9"/>
</dbReference>
<dbReference type="Pfam" id="PF13516">
    <property type="entry name" value="LRR_6"/>
    <property type="match status" value="8"/>
</dbReference>
<dbReference type="Pfam" id="PF05729">
    <property type="entry name" value="NACHT"/>
    <property type="match status" value="1"/>
</dbReference>
<feature type="compositionally biased region" description="Basic and acidic residues" evidence="5">
    <location>
        <begin position="363"/>
        <end position="378"/>
    </location>
</feature>
<dbReference type="InterPro" id="IPR032675">
    <property type="entry name" value="LRR_dom_sf"/>
</dbReference>
<evidence type="ECO:0000259" key="7">
    <source>
        <dbReference type="PROSITE" id="PS50837"/>
    </source>
</evidence>
<evidence type="ECO:0000256" key="1">
    <source>
        <dbReference type="ARBA" id="ARBA00022614"/>
    </source>
</evidence>
<dbReference type="Gene3D" id="3.40.50.300">
    <property type="entry name" value="P-loop containing nucleotide triphosphate hydrolases"/>
    <property type="match status" value="1"/>
</dbReference>
<keyword evidence="6" id="KW-0472">Membrane</keyword>
<feature type="region of interest" description="Disordered" evidence="5">
    <location>
        <begin position="283"/>
        <end position="390"/>
    </location>
</feature>
<keyword evidence="3" id="KW-0547">Nucleotide-binding</keyword>
<dbReference type="PROSITE" id="PS50837">
    <property type="entry name" value="NACHT"/>
    <property type="match status" value="1"/>
</dbReference>
<feature type="domain" description="NACHT" evidence="7">
    <location>
        <begin position="487"/>
        <end position="632"/>
    </location>
</feature>
<dbReference type="SUPFAM" id="SSF52047">
    <property type="entry name" value="RNI-like"/>
    <property type="match status" value="1"/>
</dbReference>
<dbReference type="InterPro" id="IPR001611">
    <property type="entry name" value="Leu-rich_rpt"/>
</dbReference>
<dbReference type="EMBL" id="CALNXJ010000006">
    <property type="protein sequence ID" value="CAH3042752.1"/>
    <property type="molecule type" value="Genomic_DNA"/>
</dbReference>
<evidence type="ECO:0000256" key="2">
    <source>
        <dbReference type="ARBA" id="ARBA00022737"/>
    </source>
</evidence>
<keyword evidence="4" id="KW-0067">ATP-binding</keyword>
<keyword evidence="9" id="KW-1185">Reference proteome</keyword>
<dbReference type="InterPro" id="IPR038359">
    <property type="entry name" value="Connexin_N_sf"/>
</dbReference>
<dbReference type="GO" id="GO:0005524">
    <property type="term" value="F:ATP binding"/>
    <property type="evidence" value="ECO:0007669"/>
    <property type="project" value="UniProtKB-KW"/>
</dbReference>
<reference evidence="8 9" key="1">
    <citation type="submission" date="2022-05" db="EMBL/GenBank/DDBJ databases">
        <authorList>
            <consortium name="Genoscope - CEA"/>
            <person name="William W."/>
        </authorList>
    </citation>
    <scope>NUCLEOTIDE SEQUENCE [LARGE SCALE GENOMIC DNA]</scope>
</reference>
<keyword evidence="2" id="KW-0677">Repeat</keyword>
<name>A0AAU9W0G7_9CNID</name>
<evidence type="ECO:0000256" key="6">
    <source>
        <dbReference type="SAM" id="Phobius"/>
    </source>
</evidence>
<proteinExistence type="predicted"/>
<evidence type="ECO:0000256" key="4">
    <source>
        <dbReference type="ARBA" id="ARBA00022840"/>
    </source>
</evidence>
<feature type="transmembrane region" description="Helical" evidence="6">
    <location>
        <begin position="20"/>
        <end position="39"/>
    </location>
</feature>
<dbReference type="Proteomes" id="UP001159428">
    <property type="component" value="Unassembled WGS sequence"/>
</dbReference>
<dbReference type="Gene3D" id="3.80.10.10">
    <property type="entry name" value="Ribonuclease Inhibitor"/>
    <property type="match status" value="2"/>
</dbReference>
<feature type="compositionally biased region" description="Basic and acidic residues" evidence="5">
    <location>
        <begin position="307"/>
        <end position="353"/>
    </location>
</feature>
<feature type="transmembrane region" description="Helical" evidence="6">
    <location>
        <begin position="140"/>
        <end position="160"/>
    </location>
</feature>
<sequence length="1231" mass="140973">MDTLKELLVPKAFNKYSHFAVVSIWFVMGATFLGIFIEVENTEPRFDFRCGGAKKTLNTENIDLVRGKCFRQYMKHYNKYGVPVYGFVIINFFLIAAVYAVYSQIVKNTVNELSSSTRNGDPESQSGDQENKNSKGKQLFIAYCCQLSTRLVLGVLFMILQTQLLYPLKFSYTFDCYLPSRTNQPRNSSDATQNSAFYECSNQRAEKKTFWMNAILVVNGIFVAGILIETIYILSRACIEKKFIKNSKFLETHLNPNHGKSHQEPQRQEGRIEQVLQQLRVHENRSTRGKLHLRPQREDDVVQPQPYEREHRPTEVELHSEPQRQDDVVPLQREREHRATQIESHQEPQRQDDVFPIQPPDEIESHQEPQKPDRRCGHDNVPLTQREPEQLQNSDLQRFIAKTKEIIQEDTQNLSELQSPFLGNPGEQTAVKHLTLDQIYTNLTVINDRDTYDFTEDRQEQLKVYPRSRKGESQPKGLEDLLTDKSKKVLVVGRPGIGKTLCCIKLLRDWAFDEVFIATSNAETHFDAAFFVKFRRFNSTDVLNLKELLIQSEHFPPDHLDDKVWKYILQHPKRVLILFDGFDEFKHDAKIVQAPPRPSVEQQMPLRILYHCLVRGKLLKDASIVTTTRPTALPSIRRLPFDKVCEILGFSTEQIEEYVYKFTGDDKQAGETLWRHINSNMNLLSLCYVPVNSFIICSSLFQILQFESSAVVTLPSKLTKIYKIAVKLFYFRHTKEFHDTDITREHFESDELSSDVEEKFEKLGRVAFEGIKEGKLILEGNEVRGMEDNALFHRLPDSKTSALKLERQFCFIHLTIQEFFAARHLANSMSETELRNFVSENIKNGKWQLVFQFLAGLMEDKVHLPSEIITDLLPVKTEMKESADSNEQWTENEDKMVTCWPTEDEQDLAVTLFKCGNESDKMESIVQRKLQQINFNFVNFIRGHLTAVDCSSLVNVIKNVPQISHLDLSHNNIGPLGCFEICKLLKCRESQLSWLNLTRNQLTDEAAKYLADAINNNNCQLHTLYLTGNNISDIGAQHLADAIHNNNCQLHTLYLSINNISYIGAQHLADAINNNNCQLHTLNLSYNNISDIGAQHLAEAINNNNCQLHTLNLTDNNISDIGAQHLADAINNNNCQLHTLNLSYNNISDIGAQHLADAINNNNCQLHTLNLTDNNISDIGAQHLADAINNNNCQLHTLDLSSNSISHLGAQHLAEAINNNNNCQLHTLDLS</sequence>
<feature type="transmembrane region" description="Helical" evidence="6">
    <location>
        <begin position="80"/>
        <end position="102"/>
    </location>
</feature>
<keyword evidence="1" id="KW-0433">Leucine-rich repeat</keyword>
<dbReference type="PROSITE" id="PS51450">
    <property type="entry name" value="LRR"/>
    <property type="match status" value="4"/>
</dbReference>
<dbReference type="SUPFAM" id="SSF52540">
    <property type="entry name" value="P-loop containing nucleoside triphosphate hydrolases"/>
    <property type="match status" value="1"/>
</dbReference>
<comment type="caution">
    <text evidence="8">The sequence shown here is derived from an EMBL/GenBank/DDBJ whole genome shotgun (WGS) entry which is preliminary data.</text>
</comment>
<keyword evidence="6" id="KW-1133">Transmembrane helix</keyword>
<evidence type="ECO:0000256" key="3">
    <source>
        <dbReference type="ARBA" id="ARBA00022741"/>
    </source>
</evidence>
<gene>
    <name evidence="8" type="ORF">PMEA_00028997</name>
</gene>